<dbReference type="Proteomes" id="UP000235786">
    <property type="component" value="Unassembled WGS sequence"/>
</dbReference>
<reference evidence="1 2" key="1">
    <citation type="submission" date="2016-04" db="EMBL/GenBank/DDBJ databases">
        <title>A degradative enzymes factory behind the ericoid mycorrhizal symbiosis.</title>
        <authorList>
            <consortium name="DOE Joint Genome Institute"/>
            <person name="Martino E."/>
            <person name="Morin E."/>
            <person name="Grelet G."/>
            <person name="Kuo A."/>
            <person name="Kohler A."/>
            <person name="Daghino S."/>
            <person name="Barry K."/>
            <person name="Choi C."/>
            <person name="Cichocki N."/>
            <person name="Clum A."/>
            <person name="Copeland A."/>
            <person name="Hainaut M."/>
            <person name="Haridas S."/>
            <person name="Labutti K."/>
            <person name="Lindquist E."/>
            <person name="Lipzen A."/>
            <person name="Khouja H.-R."/>
            <person name="Murat C."/>
            <person name="Ohm R."/>
            <person name="Olson A."/>
            <person name="Spatafora J."/>
            <person name="Veneault-Fourrey C."/>
            <person name="Henrissat B."/>
            <person name="Grigoriev I."/>
            <person name="Martin F."/>
            <person name="Perotto S."/>
        </authorList>
    </citation>
    <scope>NUCLEOTIDE SEQUENCE [LARGE SCALE GENOMIC DNA]</scope>
    <source>
        <strain evidence="1 2">F</strain>
    </source>
</reference>
<name>A0A2J6R9E9_HYAVF</name>
<dbReference type="AlphaFoldDB" id="A0A2J6R9E9"/>
<keyword evidence="2" id="KW-1185">Reference proteome</keyword>
<sequence length="629" mass="71573">MPPKQSPNKLQKAPKNLQPYADLAASVSKMSITSQKRAPKTHFRVILAVPEWYKNEFMIGDFVGIKYYLNLMGLWDRETFWSTINIHQYLNESGHRDIKIRSETAEKVVYSNFEVCHRQNDYLMIDPQSILTQFRDWMIEKAKETELGDVVNIIMICHGSTAPGSEGTLEIGNARIEPALFSNMVKGFKQDVQVNIVTNACGSGGLCLAFSPQDQKNRLIIAAAGPNEGSSGNELVGWTKGMSKSGRFRNSFFTDVIIKSLGKINMDGLGPSIYTLGENLRVGVWDKPQPEEAKSLLQMTGSSAQEADMKLQQILHFDYVDFPRNPRRASRFLRQELQYQVVLQASDDIDDWGFGQCRQDIETLFQWEISKSDTAHASSPGDAELYMVMARAMDSKLKGRRFKISQILKALEIRAKIQSSFFSVFMFLNDLCLVSFEGLRTPMQLAYASQDDDIRLVMGVLLCFEGIQKFTRHWKVTFSGLEMFLVGPDGYTTPLLWLATLIVRGAIVEDLYALMARIEVLGEFGKFNGDKAMQIWPRTRKLVQNIYAGLCLPKSGKNDLPVVAFWLPHNFGQVIKVEALYENFDERVYIRLEDIFFRFFGLENDPTLPNEWLSAKFLKQELTDGTREF</sequence>
<organism evidence="1 2">
    <name type="scientific">Hyaloscypha variabilis (strain UAMH 11265 / GT02V1 / F)</name>
    <name type="common">Meliniomyces variabilis</name>
    <dbReference type="NCBI Taxonomy" id="1149755"/>
    <lineage>
        <taxon>Eukaryota</taxon>
        <taxon>Fungi</taxon>
        <taxon>Dikarya</taxon>
        <taxon>Ascomycota</taxon>
        <taxon>Pezizomycotina</taxon>
        <taxon>Leotiomycetes</taxon>
        <taxon>Helotiales</taxon>
        <taxon>Hyaloscyphaceae</taxon>
        <taxon>Hyaloscypha</taxon>
        <taxon>Hyaloscypha variabilis</taxon>
    </lineage>
</organism>
<dbReference type="EMBL" id="KZ613952">
    <property type="protein sequence ID" value="PMD35137.1"/>
    <property type="molecule type" value="Genomic_DNA"/>
</dbReference>
<evidence type="ECO:0000313" key="2">
    <source>
        <dbReference type="Proteomes" id="UP000235786"/>
    </source>
</evidence>
<evidence type="ECO:0000313" key="1">
    <source>
        <dbReference type="EMBL" id="PMD35137.1"/>
    </source>
</evidence>
<dbReference type="OrthoDB" id="3559616at2759"/>
<gene>
    <name evidence="1" type="ORF">L207DRAFT_637535</name>
</gene>
<proteinExistence type="predicted"/>
<accession>A0A2J6R9E9</accession>
<protein>
    <submittedName>
        <fullName evidence="1">Uncharacterized protein</fullName>
    </submittedName>
</protein>